<keyword evidence="2" id="KW-0732">Signal</keyword>
<dbReference type="SMART" id="SM00257">
    <property type="entry name" value="LysM"/>
    <property type="match status" value="1"/>
</dbReference>
<dbReference type="Pfam" id="PF01476">
    <property type="entry name" value="LysM"/>
    <property type="match status" value="1"/>
</dbReference>
<organism evidence="4 5">
    <name type="scientific">Desulfurobacterium atlanticum</name>
    <dbReference type="NCBI Taxonomy" id="240169"/>
    <lineage>
        <taxon>Bacteria</taxon>
        <taxon>Pseudomonadati</taxon>
        <taxon>Aquificota</taxon>
        <taxon>Aquificia</taxon>
        <taxon>Desulfurobacteriales</taxon>
        <taxon>Desulfurobacteriaceae</taxon>
        <taxon>Desulfurobacterium</taxon>
    </lineage>
</organism>
<feature type="domain" description="LysM" evidence="3">
    <location>
        <begin position="154"/>
        <end position="205"/>
    </location>
</feature>
<evidence type="ECO:0000256" key="1">
    <source>
        <dbReference type="SAM" id="Coils"/>
    </source>
</evidence>
<evidence type="ECO:0000313" key="4">
    <source>
        <dbReference type="EMBL" id="SNR77746.1"/>
    </source>
</evidence>
<protein>
    <submittedName>
        <fullName evidence="4">LysM domain-containing protein</fullName>
    </submittedName>
</protein>
<keyword evidence="1" id="KW-0175">Coiled coil</keyword>
<dbReference type="PROSITE" id="PS51782">
    <property type="entry name" value="LYSM"/>
    <property type="match status" value="1"/>
</dbReference>
<dbReference type="InterPro" id="IPR036779">
    <property type="entry name" value="LysM_dom_sf"/>
</dbReference>
<dbReference type="Proteomes" id="UP000198405">
    <property type="component" value="Unassembled WGS sequence"/>
</dbReference>
<name>A0A238Z316_9BACT</name>
<dbReference type="SUPFAM" id="SSF54106">
    <property type="entry name" value="LysM domain"/>
    <property type="match status" value="1"/>
</dbReference>
<dbReference type="Gene3D" id="1.10.287.1490">
    <property type="match status" value="1"/>
</dbReference>
<evidence type="ECO:0000256" key="2">
    <source>
        <dbReference type="SAM" id="SignalP"/>
    </source>
</evidence>
<dbReference type="RefSeq" id="WP_245807342.1">
    <property type="nucleotide sequence ID" value="NZ_FZOB01000006.1"/>
</dbReference>
<evidence type="ECO:0000259" key="3">
    <source>
        <dbReference type="PROSITE" id="PS51782"/>
    </source>
</evidence>
<dbReference type="InterPro" id="IPR018392">
    <property type="entry name" value="LysM"/>
</dbReference>
<keyword evidence="5" id="KW-1185">Reference proteome</keyword>
<dbReference type="CDD" id="cd00118">
    <property type="entry name" value="LysM"/>
    <property type="match status" value="1"/>
</dbReference>
<dbReference type="PANTHER" id="PTHR34700:SF4">
    <property type="entry name" value="PHAGE-LIKE ELEMENT PBSX PROTEIN XKDP"/>
    <property type="match status" value="1"/>
</dbReference>
<dbReference type="EMBL" id="FZOB01000006">
    <property type="protein sequence ID" value="SNR77746.1"/>
    <property type="molecule type" value="Genomic_DNA"/>
</dbReference>
<proteinExistence type="predicted"/>
<dbReference type="Gene3D" id="3.10.350.10">
    <property type="entry name" value="LysM domain"/>
    <property type="match status" value="1"/>
</dbReference>
<feature type="coiled-coil region" evidence="1">
    <location>
        <begin position="55"/>
        <end position="148"/>
    </location>
</feature>
<dbReference type="AlphaFoldDB" id="A0A238Z316"/>
<reference evidence="5" key="1">
    <citation type="submission" date="2017-06" db="EMBL/GenBank/DDBJ databases">
        <authorList>
            <person name="Varghese N."/>
            <person name="Submissions S."/>
        </authorList>
    </citation>
    <scope>NUCLEOTIDE SEQUENCE [LARGE SCALE GENOMIC DNA]</scope>
    <source>
        <strain evidence="5">DSM 15668</strain>
    </source>
</reference>
<dbReference type="InterPro" id="IPR052196">
    <property type="entry name" value="Bact_Kbp"/>
</dbReference>
<dbReference type="PROSITE" id="PS51257">
    <property type="entry name" value="PROKAR_LIPOPROTEIN"/>
    <property type="match status" value="1"/>
</dbReference>
<accession>A0A238Z316</accession>
<sequence length="256" mass="29134">MRKLTGILTAFVIGASVSTSIAATSCPSNISNYTTCVAENTTKIENKAPMNVENEKVTANTYAELEEKYQKALEEYNKLKAQLEKEEQELAMLKAKEADLLRRYNLLSQEVAELKKEIEYRKQLEAKIAALKAKLKKAESKVEKLRRAFMALPKSYRVVKGDTLWGIASKSYIYNDPWQWPLIYKANRDQIKNPHLIYPNQVFAIPRNITAEKVIEARKEALRTPPPPGVKPKKVGPVRAEDVPSTATDYFLFMHE</sequence>
<dbReference type="PANTHER" id="PTHR34700">
    <property type="entry name" value="POTASSIUM BINDING PROTEIN KBP"/>
    <property type="match status" value="1"/>
</dbReference>
<feature type="chain" id="PRO_5012986314" evidence="2">
    <location>
        <begin position="23"/>
        <end position="256"/>
    </location>
</feature>
<evidence type="ECO:0000313" key="5">
    <source>
        <dbReference type="Proteomes" id="UP000198405"/>
    </source>
</evidence>
<gene>
    <name evidence="4" type="ORF">SAMN06265340_10625</name>
</gene>
<feature type="signal peptide" evidence="2">
    <location>
        <begin position="1"/>
        <end position="22"/>
    </location>
</feature>